<organism evidence="2 3">
    <name type="scientific">Tothia fuscella</name>
    <dbReference type="NCBI Taxonomy" id="1048955"/>
    <lineage>
        <taxon>Eukaryota</taxon>
        <taxon>Fungi</taxon>
        <taxon>Dikarya</taxon>
        <taxon>Ascomycota</taxon>
        <taxon>Pezizomycotina</taxon>
        <taxon>Dothideomycetes</taxon>
        <taxon>Pleosporomycetidae</taxon>
        <taxon>Venturiales</taxon>
        <taxon>Cylindrosympodiaceae</taxon>
        <taxon>Tothia</taxon>
    </lineage>
</organism>
<accession>A0A9P4NJK8</accession>
<evidence type="ECO:0008006" key="4">
    <source>
        <dbReference type="Google" id="ProtNLM"/>
    </source>
</evidence>
<evidence type="ECO:0000313" key="3">
    <source>
        <dbReference type="Proteomes" id="UP000800235"/>
    </source>
</evidence>
<keyword evidence="3" id="KW-1185">Reference proteome</keyword>
<reference evidence="2" key="1">
    <citation type="journal article" date="2020" name="Stud. Mycol.">
        <title>101 Dothideomycetes genomes: a test case for predicting lifestyles and emergence of pathogens.</title>
        <authorList>
            <person name="Haridas S."/>
            <person name="Albert R."/>
            <person name="Binder M."/>
            <person name="Bloem J."/>
            <person name="Labutti K."/>
            <person name="Salamov A."/>
            <person name="Andreopoulos B."/>
            <person name="Baker S."/>
            <person name="Barry K."/>
            <person name="Bills G."/>
            <person name="Bluhm B."/>
            <person name="Cannon C."/>
            <person name="Castanera R."/>
            <person name="Culley D."/>
            <person name="Daum C."/>
            <person name="Ezra D."/>
            <person name="Gonzalez J."/>
            <person name="Henrissat B."/>
            <person name="Kuo A."/>
            <person name="Liang C."/>
            <person name="Lipzen A."/>
            <person name="Lutzoni F."/>
            <person name="Magnuson J."/>
            <person name="Mondo S."/>
            <person name="Nolan M."/>
            <person name="Ohm R."/>
            <person name="Pangilinan J."/>
            <person name="Park H.-J."/>
            <person name="Ramirez L."/>
            <person name="Alfaro M."/>
            <person name="Sun H."/>
            <person name="Tritt A."/>
            <person name="Yoshinaga Y."/>
            <person name="Zwiers L.-H."/>
            <person name="Turgeon B."/>
            <person name="Goodwin S."/>
            <person name="Spatafora J."/>
            <person name="Crous P."/>
            <person name="Grigoriev I."/>
        </authorList>
    </citation>
    <scope>NUCLEOTIDE SEQUENCE</scope>
    <source>
        <strain evidence="2">CBS 130266</strain>
    </source>
</reference>
<comment type="caution">
    <text evidence="2">The sequence shown here is derived from an EMBL/GenBank/DDBJ whole genome shotgun (WGS) entry which is preliminary data.</text>
</comment>
<dbReference type="AlphaFoldDB" id="A0A9P4NJK8"/>
<evidence type="ECO:0000313" key="2">
    <source>
        <dbReference type="EMBL" id="KAF2424467.1"/>
    </source>
</evidence>
<proteinExistence type="predicted"/>
<dbReference type="OrthoDB" id="5375264at2759"/>
<dbReference type="Proteomes" id="UP000800235">
    <property type="component" value="Unassembled WGS sequence"/>
</dbReference>
<gene>
    <name evidence="2" type="ORF">EJ08DRAFT_681861</name>
</gene>
<evidence type="ECO:0000256" key="1">
    <source>
        <dbReference type="SAM" id="MobiDB-lite"/>
    </source>
</evidence>
<feature type="region of interest" description="Disordered" evidence="1">
    <location>
        <begin position="199"/>
        <end position="224"/>
    </location>
</feature>
<name>A0A9P4NJK8_9PEZI</name>
<sequence>MASSVVDNEKLVATATSNAPEIKPEPVDETIVNATVDRAPKTPKTPVKRKKGDGVASPGTPSKKAKGNGTGNTPGKQRDKVLKIAESADELSAHDQMLLSWKDEGKSWAVIKTEWERLTGNKPGGSTLPNRYARLKANLACVTPVDIPHMMSAETEAVEQIEAEIKELWAKKWARVGKIMEGKGAASYPAATIEKQFKKVKSAPVTTGADSPQQPADDEMADDA</sequence>
<protein>
    <recommendedName>
        <fullName evidence="4">Myb-like domain-containing protein</fullName>
    </recommendedName>
</protein>
<feature type="compositionally biased region" description="Polar residues" evidence="1">
    <location>
        <begin position="204"/>
        <end position="214"/>
    </location>
</feature>
<dbReference type="EMBL" id="MU007074">
    <property type="protein sequence ID" value="KAF2424467.1"/>
    <property type="molecule type" value="Genomic_DNA"/>
</dbReference>
<feature type="region of interest" description="Disordered" evidence="1">
    <location>
        <begin position="1"/>
        <end position="78"/>
    </location>
</feature>